<organism evidence="1 2">
    <name type="scientific">Paraburkholderia ribeironis</name>
    <dbReference type="NCBI Taxonomy" id="1247936"/>
    <lineage>
        <taxon>Bacteria</taxon>
        <taxon>Pseudomonadati</taxon>
        <taxon>Pseudomonadota</taxon>
        <taxon>Betaproteobacteria</taxon>
        <taxon>Burkholderiales</taxon>
        <taxon>Burkholderiaceae</taxon>
        <taxon>Paraburkholderia</taxon>
    </lineage>
</organism>
<accession>A0A1N7SNJ4</accession>
<proteinExistence type="predicted"/>
<name>A0A1N7SNJ4_9BURK</name>
<dbReference type="EMBL" id="CYGX02000105">
    <property type="protein sequence ID" value="SIT48501.1"/>
    <property type="molecule type" value="Genomic_DNA"/>
</dbReference>
<evidence type="ECO:0000313" key="1">
    <source>
        <dbReference type="EMBL" id="SIT48501.1"/>
    </source>
</evidence>
<dbReference type="Proteomes" id="UP000187012">
    <property type="component" value="Unassembled WGS sequence"/>
</dbReference>
<evidence type="ECO:0000313" key="2">
    <source>
        <dbReference type="Proteomes" id="UP000187012"/>
    </source>
</evidence>
<keyword evidence="2" id="KW-1185">Reference proteome</keyword>
<protein>
    <submittedName>
        <fullName evidence="1">Uncharacterized protein</fullName>
    </submittedName>
</protein>
<dbReference type="AlphaFoldDB" id="A0A1N7SNJ4"/>
<gene>
    <name evidence="1" type="ORF">BN2475_1050003</name>
</gene>
<sequence length="112" mass="12587">MTQRRWRASIRLFGASGTVVFDSRLTIADLPGVGDLFHRPFDELRHRVHIASRASLCRRDLQLRVSHPVAVVHVDFPRSECHLFFLLAARVSQGVGGGRFIEEDGDGPVRRG</sequence>
<reference evidence="1 2" key="1">
    <citation type="submission" date="2016-12" db="EMBL/GenBank/DDBJ databases">
        <authorList>
            <person name="Song W.-J."/>
            <person name="Kurnit D.M."/>
        </authorList>
    </citation>
    <scope>NUCLEOTIDE SEQUENCE [LARGE SCALE GENOMIC DNA]</scope>
    <source>
        <strain evidence="1 2">STM7296</strain>
    </source>
</reference>